<keyword evidence="6" id="KW-0176">Collagen</keyword>
<evidence type="ECO:0000259" key="9">
    <source>
        <dbReference type="PROSITE" id="PS51406"/>
    </source>
</evidence>
<dbReference type="Pfam" id="PF00147">
    <property type="entry name" value="Fibrinogen_C"/>
    <property type="match status" value="1"/>
</dbReference>
<name>S7PG47_MYOBR</name>
<feature type="region of interest" description="Disordered" evidence="8">
    <location>
        <begin position="23"/>
        <end position="63"/>
    </location>
</feature>
<dbReference type="AlphaFoldDB" id="S7PG47"/>
<evidence type="ECO:0000256" key="5">
    <source>
        <dbReference type="ARBA" id="ARBA00022859"/>
    </source>
</evidence>
<sequence>EVKVLGLEADKLTILRGCPGLPGAQGPKGEAGANSRRGECLGRRTGPRPCPGRRDKAGPPAGLRRGLGLGSLGCGSTREGAGLGSPMELLGLRGWPARLLVMTHLLRGIRLDCPPCPPWCQLSPEGLVPAPGTEALPPAGTNELRVDLVDFKGTRHFAKYQSFRLGSKDEKYKLVLGAFAGGSAGDSLTQHNNSLFTTKDQDNDGTSSNYAETYQGAWWFHSSHWSHLNGRYGGGSGNGIHWWSAQSSYYSYKVAEMKVRPV</sequence>
<gene>
    <name evidence="10" type="ORF">D623_10000815</name>
</gene>
<keyword evidence="11" id="KW-1185">Reference proteome</keyword>
<dbReference type="InterPro" id="IPR036056">
    <property type="entry name" value="Fibrinogen-like_C"/>
</dbReference>
<dbReference type="SMART" id="SM00186">
    <property type="entry name" value="FBG"/>
    <property type="match status" value="1"/>
</dbReference>
<feature type="domain" description="Fibrinogen C-terminal" evidence="9">
    <location>
        <begin position="143"/>
        <end position="262"/>
    </location>
</feature>
<protein>
    <submittedName>
        <fullName evidence="10">Ficolin-1</fullName>
    </submittedName>
</protein>
<evidence type="ECO:0000256" key="1">
    <source>
        <dbReference type="ARBA" id="ARBA00004613"/>
    </source>
</evidence>
<evidence type="ECO:0000256" key="6">
    <source>
        <dbReference type="ARBA" id="ARBA00023119"/>
    </source>
</evidence>
<dbReference type="PANTHER" id="PTHR19143:SF433">
    <property type="entry name" value="FICOLIN-2"/>
    <property type="match status" value="1"/>
</dbReference>
<dbReference type="InterPro" id="IPR014716">
    <property type="entry name" value="Fibrinogen_a/b/g_C_1"/>
</dbReference>
<dbReference type="SUPFAM" id="SSF56496">
    <property type="entry name" value="Fibrinogen C-terminal domain-like"/>
    <property type="match status" value="1"/>
</dbReference>
<dbReference type="GO" id="GO:0005581">
    <property type="term" value="C:collagen trimer"/>
    <property type="evidence" value="ECO:0007669"/>
    <property type="project" value="UniProtKB-KW"/>
</dbReference>
<dbReference type="GO" id="GO:0005102">
    <property type="term" value="F:signaling receptor binding"/>
    <property type="evidence" value="ECO:0007669"/>
    <property type="project" value="TreeGrafter"/>
</dbReference>
<evidence type="ECO:0000313" key="10">
    <source>
        <dbReference type="EMBL" id="EPQ09458.1"/>
    </source>
</evidence>
<feature type="non-terminal residue" evidence="10">
    <location>
        <position position="1"/>
    </location>
</feature>
<evidence type="ECO:0000256" key="2">
    <source>
        <dbReference type="ARBA" id="ARBA00022525"/>
    </source>
</evidence>
<organism evidence="10 11">
    <name type="scientific">Myotis brandtii</name>
    <name type="common">Brandt's bat</name>
    <dbReference type="NCBI Taxonomy" id="109478"/>
    <lineage>
        <taxon>Eukaryota</taxon>
        <taxon>Metazoa</taxon>
        <taxon>Chordata</taxon>
        <taxon>Craniata</taxon>
        <taxon>Vertebrata</taxon>
        <taxon>Euteleostomi</taxon>
        <taxon>Mammalia</taxon>
        <taxon>Eutheria</taxon>
        <taxon>Laurasiatheria</taxon>
        <taxon>Chiroptera</taxon>
        <taxon>Yangochiroptera</taxon>
        <taxon>Vespertilionidae</taxon>
        <taxon>Myotis</taxon>
    </lineage>
</organism>
<dbReference type="GO" id="GO:0097367">
    <property type="term" value="F:carbohydrate derivative binding"/>
    <property type="evidence" value="ECO:0007669"/>
    <property type="project" value="TreeGrafter"/>
</dbReference>
<dbReference type="EMBL" id="KE162746">
    <property type="protein sequence ID" value="EPQ09458.1"/>
    <property type="molecule type" value="Genomic_DNA"/>
</dbReference>
<proteinExistence type="predicted"/>
<evidence type="ECO:0000313" key="11">
    <source>
        <dbReference type="Proteomes" id="UP000052978"/>
    </source>
</evidence>
<dbReference type="Proteomes" id="UP000052978">
    <property type="component" value="Unassembled WGS sequence"/>
</dbReference>
<keyword evidence="7" id="KW-0325">Glycoprotein</keyword>
<reference evidence="10 11" key="1">
    <citation type="journal article" date="2013" name="Nat. Commun.">
        <title>Genome analysis reveals insights into physiology and longevity of the Brandt's bat Myotis brandtii.</title>
        <authorList>
            <person name="Seim I."/>
            <person name="Fang X."/>
            <person name="Xiong Z."/>
            <person name="Lobanov A.V."/>
            <person name="Huang Z."/>
            <person name="Ma S."/>
            <person name="Feng Y."/>
            <person name="Turanov A.A."/>
            <person name="Zhu Y."/>
            <person name="Lenz T.L."/>
            <person name="Gerashchenko M.V."/>
            <person name="Fan D."/>
            <person name="Hee Yim S."/>
            <person name="Yao X."/>
            <person name="Jordan D."/>
            <person name="Xiong Y."/>
            <person name="Ma Y."/>
            <person name="Lyapunov A.N."/>
            <person name="Chen G."/>
            <person name="Kulakova O.I."/>
            <person name="Sun Y."/>
            <person name="Lee S.G."/>
            <person name="Bronson R.T."/>
            <person name="Moskalev A.A."/>
            <person name="Sunyaev S.R."/>
            <person name="Zhang G."/>
            <person name="Krogh A."/>
            <person name="Wang J."/>
            <person name="Gladyshev V.N."/>
        </authorList>
    </citation>
    <scope>NUCLEOTIDE SEQUENCE [LARGE SCALE GENOMIC DNA]</scope>
</reference>
<dbReference type="GO" id="GO:0001867">
    <property type="term" value="P:complement activation, lectin pathway"/>
    <property type="evidence" value="ECO:0007669"/>
    <property type="project" value="TreeGrafter"/>
</dbReference>
<keyword evidence="3" id="KW-0399">Innate immunity</keyword>
<dbReference type="eggNOG" id="KOG2579">
    <property type="taxonomic scope" value="Eukaryota"/>
</dbReference>
<evidence type="ECO:0000256" key="3">
    <source>
        <dbReference type="ARBA" id="ARBA00022588"/>
    </source>
</evidence>
<dbReference type="Gene3D" id="3.90.215.10">
    <property type="entry name" value="Gamma Fibrinogen, chain A, domain 1"/>
    <property type="match status" value="1"/>
</dbReference>
<dbReference type="PANTHER" id="PTHR19143">
    <property type="entry name" value="FIBRINOGEN/TENASCIN/ANGIOPOEITIN"/>
    <property type="match status" value="1"/>
</dbReference>
<dbReference type="GO" id="GO:0003823">
    <property type="term" value="F:antigen binding"/>
    <property type="evidence" value="ECO:0007669"/>
    <property type="project" value="TreeGrafter"/>
</dbReference>
<keyword evidence="2" id="KW-0964">Secreted</keyword>
<evidence type="ECO:0000256" key="7">
    <source>
        <dbReference type="ARBA" id="ARBA00023180"/>
    </source>
</evidence>
<keyword evidence="4" id="KW-0732">Signal</keyword>
<dbReference type="InterPro" id="IPR002181">
    <property type="entry name" value="Fibrinogen_a/b/g_C_dom"/>
</dbReference>
<keyword evidence="5" id="KW-0391">Immunity</keyword>
<evidence type="ECO:0000256" key="4">
    <source>
        <dbReference type="ARBA" id="ARBA00022729"/>
    </source>
</evidence>
<accession>S7PG47</accession>
<comment type="subcellular location">
    <subcellularLocation>
        <location evidence="1">Secreted</location>
    </subcellularLocation>
</comment>
<dbReference type="InterPro" id="IPR050373">
    <property type="entry name" value="Fibrinogen_C-term_domain"/>
</dbReference>
<dbReference type="PROSITE" id="PS51406">
    <property type="entry name" value="FIBRINOGEN_C_2"/>
    <property type="match status" value="1"/>
</dbReference>
<evidence type="ECO:0000256" key="8">
    <source>
        <dbReference type="SAM" id="MobiDB-lite"/>
    </source>
</evidence>
<dbReference type="GO" id="GO:0005615">
    <property type="term" value="C:extracellular space"/>
    <property type="evidence" value="ECO:0007669"/>
    <property type="project" value="TreeGrafter"/>
</dbReference>